<reference evidence="2" key="1">
    <citation type="journal article" date="2019" name="Int. J. Syst. Evol. Microbiol.">
        <title>The Global Catalogue of Microorganisms (GCM) 10K type strain sequencing project: providing services to taxonomists for standard genome sequencing and annotation.</title>
        <authorList>
            <consortium name="The Broad Institute Genomics Platform"/>
            <consortium name="The Broad Institute Genome Sequencing Center for Infectious Disease"/>
            <person name="Wu L."/>
            <person name="Ma J."/>
        </authorList>
    </citation>
    <scope>NUCLEOTIDE SEQUENCE [LARGE SCALE GENOMIC DNA]</scope>
    <source>
        <strain evidence="2">JCM 15443</strain>
    </source>
</reference>
<gene>
    <name evidence="1" type="ORF">GCM10010841_31640</name>
</gene>
<dbReference type="Proteomes" id="UP000661918">
    <property type="component" value="Unassembled WGS sequence"/>
</dbReference>
<keyword evidence="2" id="KW-1185">Reference proteome</keyword>
<organism evidence="1 2">
    <name type="scientific">Deinococcus aerophilus</name>
    <dbReference type="NCBI Taxonomy" id="522488"/>
    <lineage>
        <taxon>Bacteria</taxon>
        <taxon>Thermotogati</taxon>
        <taxon>Deinococcota</taxon>
        <taxon>Deinococci</taxon>
        <taxon>Deinococcales</taxon>
        <taxon>Deinococcaceae</taxon>
        <taxon>Deinococcus</taxon>
    </lineage>
</organism>
<evidence type="ECO:0000313" key="2">
    <source>
        <dbReference type="Proteomes" id="UP000661918"/>
    </source>
</evidence>
<dbReference type="EMBL" id="BMOM01000049">
    <property type="protein sequence ID" value="GGM21402.1"/>
    <property type="molecule type" value="Genomic_DNA"/>
</dbReference>
<proteinExistence type="predicted"/>
<comment type="caution">
    <text evidence="1">The sequence shown here is derived from an EMBL/GenBank/DDBJ whole genome shotgun (WGS) entry which is preliminary data.</text>
</comment>
<accession>A0ABQ2GZP2</accession>
<sequence>MNDAAHSIANAEQLRLLREDLGLTDLPACGSPLGLTPVEIAGRLAHLYRNEAGRKEDASSAAERTALADHLGRHPDLRERIWDLWCAALAPAERDTAASWLDVGFTGSSPQEPPA</sequence>
<protein>
    <submittedName>
        <fullName evidence="1">Uncharacterized protein</fullName>
    </submittedName>
</protein>
<evidence type="ECO:0000313" key="1">
    <source>
        <dbReference type="EMBL" id="GGM21402.1"/>
    </source>
</evidence>
<dbReference type="RefSeq" id="WP_188905322.1">
    <property type="nucleotide sequence ID" value="NZ_BMOM01000049.1"/>
</dbReference>
<name>A0ABQ2GZP2_9DEIO</name>